<evidence type="ECO:0000313" key="2">
    <source>
        <dbReference type="EMBL" id="UTQ78261.1"/>
    </source>
</evidence>
<feature type="region of interest" description="Disordered" evidence="1">
    <location>
        <begin position="1"/>
        <end position="24"/>
    </location>
</feature>
<evidence type="ECO:0000313" key="3">
    <source>
        <dbReference type="Proteomes" id="UP001060037"/>
    </source>
</evidence>
<accession>A0A9E7T0W9</accession>
<sequence>MPASRSGQVVNRMEPRVQQLESSASRASKIIDGLAGLVDTASEAAYKQAQIDVETKKVAGMSTALSGGKLGEEATKAEQSGYDLVTSQSDLLKVNEGLARAIQNNPEMSDDEFNKAKELAYGEVLKKYQGSDKDVFKAISVKAQESQLTLYGIQKQAQEQHRQFKAQETLNYNIGNQLDSAKTMEEGQALIKQYLAQGKELGIGEAKTKDMLMEQMVVKASQGDNRLIKFIESTAWGKYTKDTAQAKQLYDDKLKRAKAEYEAAQQKQNVLAYGQGLAEIETMAKSGAGDAELLQKMKELQGLGLKFSPSSVASYLTMGKTVSASKQALSTNINIWQEDKGQFSLAQNPRISTEDKKKVLSAAEDAIVAQANEVSPEQRADFTISNLLQLSRQEDMPVATIGTALTSLANIDTQQPMTPSVGLWTKYLLAADDQTIKLNVPDTKQQKFLMGMRDTLINAGGDDAEKLLPTAITQAQLRRDNVVPLTSQQNKKIATLSTSAVDTLRDPTITSYHFWNEDLPRQTQDYINNKVQSAAKSNYGLFQNTEKAVEAASAEFQKNNMILTGGVVANVGVQQLARQVPELVKAGDDSTAVQRRAVSALDYQVDNLLKEQTTRDGLEYKREDAQLLFSNQGNTYQVMVSGLVVGTYFTKDLAQQYNEDYYKKWTTEQDKQQKKRYTARAVKEGLDISLSEAPMNMQ</sequence>
<organism evidence="2 3">
    <name type="scientific">Aeromonas phage Aer_P220</name>
    <dbReference type="NCBI Taxonomy" id="2951227"/>
    <lineage>
        <taxon>Viruses</taxon>
        <taxon>Duplodnaviria</taxon>
        <taxon>Heunggongvirae</taxon>
        <taxon>Uroviricota</taxon>
        <taxon>Caudoviricetes</taxon>
        <taxon>Autographivirales</taxon>
        <taxon>Autographivirales incertae sedis</taxon>
        <taxon>Yinyavirus</taxon>
        <taxon>Yinyavirus AerP220</taxon>
    </lineage>
</organism>
<reference evidence="2" key="1">
    <citation type="submission" date="2022-05" db="EMBL/GenBank/DDBJ databases">
        <authorList>
            <person name="Tikunov A."/>
            <person name="Kozlova Y."/>
            <person name="Morozova V."/>
            <person name="Jdeed G."/>
            <person name="Bardasheva A."/>
            <person name="Tikunova N."/>
        </authorList>
    </citation>
    <scope>NUCLEOTIDE SEQUENCE</scope>
</reference>
<dbReference type="Proteomes" id="UP001060037">
    <property type="component" value="Segment"/>
</dbReference>
<keyword evidence="3" id="KW-1185">Reference proteome</keyword>
<evidence type="ECO:0000256" key="1">
    <source>
        <dbReference type="SAM" id="MobiDB-lite"/>
    </source>
</evidence>
<dbReference type="EMBL" id="ON624112">
    <property type="protein sequence ID" value="UTQ78261.1"/>
    <property type="molecule type" value="Genomic_DNA"/>
</dbReference>
<proteinExistence type="predicted"/>
<protein>
    <submittedName>
        <fullName evidence="2">Internal virion protein B</fullName>
    </submittedName>
</protein>
<name>A0A9E7T0W9_9CAUD</name>